<gene>
    <name evidence="1" type="ORF">Patl1_11191</name>
</gene>
<name>A0ACC1A9Z1_9ROSI</name>
<sequence>MEELPKTIVCRVVKDKLNECSPDTEHHCQQRLSSRFLRKRPYLYPLPLCHGQ</sequence>
<evidence type="ECO:0000313" key="2">
    <source>
        <dbReference type="Proteomes" id="UP001164250"/>
    </source>
</evidence>
<dbReference type="Proteomes" id="UP001164250">
    <property type="component" value="Chromosome 12"/>
</dbReference>
<keyword evidence="2" id="KW-1185">Reference proteome</keyword>
<organism evidence="1 2">
    <name type="scientific">Pistacia atlantica</name>
    <dbReference type="NCBI Taxonomy" id="434234"/>
    <lineage>
        <taxon>Eukaryota</taxon>
        <taxon>Viridiplantae</taxon>
        <taxon>Streptophyta</taxon>
        <taxon>Embryophyta</taxon>
        <taxon>Tracheophyta</taxon>
        <taxon>Spermatophyta</taxon>
        <taxon>Magnoliopsida</taxon>
        <taxon>eudicotyledons</taxon>
        <taxon>Gunneridae</taxon>
        <taxon>Pentapetalae</taxon>
        <taxon>rosids</taxon>
        <taxon>malvids</taxon>
        <taxon>Sapindales</taxon>
        <taxon>Anacardiaceae</taxon>
        <taxon>Pistacia</taxon>
    </lineage>
</organism>
<accession>A0ACC1A9Z1</accession>
<proteinExistence type="predicted"/>
<reference evidence="2" key="1">
    <citation type="journal article" date="2023" name="G3 (Bethesda)">
        <title>Genome assembly and association tests identify interacting loci associated with vigor, precocity, and sex in interspecific pistachio rootstocks.</title>
        <authorList>
            <person name="Palmer W."/>
            <person name="Jacygrad E."/>
            <person name="Sagayaradj S."/>
            <person name="Cavanaugh K."/>
            <person name="Han R."/>
            <person name="Bertier L."/>
            <person name="Beede B."/>
            <person name="Kafkas S."/>
            <person name="Golino D."/>
            <person name="Preece J."/>
            <person name="Michelmore R."/>
        </authorList>
    </citation>
    <scope>NUCLEOTIDE SEQUENCE [LARGE SCALE GENOMIC DNA]</scope>
</reference>
<evidence type="ECO:0000313" key="1">
    <source>
        <dbReference type="EMBL" id="KAJ0082991.1"/>
    </source>
</evidence>
<comment type="caution">
    <text evidence="1">The sequence shown here is derived from an EMBL/GenBank/DDBJ whole genome shotgun (WGS) entry which is preliminary data.</text>
</comment>
<dbReference type="EMBL" id="CM047908">
    <property type="protein sequence ID" value="KAJ0082991.1"/>
    <property type="molecule type" value="Genomic_DNA"/>
</dbReference>
<protein>
    <submittedName>
        <fullName evidence="1">Uncharacterized protein</fullName>
    </submittedName>
</protein>